<dbReference type="Pfam" id="PF12146">
    <property type="entry name" value="Hydrolase_4"/>
    <property type="match status" value="1"/>
</dbReference>
<evidence type="ECO:0000313" key="3">
    <source>
        <dbReference type="Proteomes" id="UP000307999"/>
    </source>
</evidence>
<reference evidence="2 3" key="1">
    <citation type="submission" date="2019-04" db="EMBL/GenBank/DDBJ databases">
        <title>Thalassotalea guangxiensis sp. nov., isolated from sediment of the coastal wetland.</title>
        <authorList>
            <person name="Zheng S."/>
            <person name="Zhang D."/>
        </authorList>
    </citation>
    <scope>NUCLEOTIDE SEQUENCE [LARGE SCALE GENOMIC DNA]</scope>
    <source>
        <strain evidence="2 3">ZS-4</strain>
    </source>
</reference>
<dbReference type="InterPro" id="IPR022742">
    <property type="entry name" value="Hydrolase_4"/>
</dbReference>
<proteinExistence type="predicted"/>
<dbReference type="OrthoDB" id="5729753at2"/>
<dbReference type="AlphaFoldDB" id="A0A4U1B7D4"/>
<comment type="caution">
    <text evidence="2">The sequence shown here is derived from an EMBL/GenBank/DDBJ whole genome shotgun (WGS) entry which is preliminary data.</text>
</comment>
<keyword evidence="2" id="KW-0378">Hydrolase</keyword>
<dbReference type="InterPro" id="IPR050266">
    <property type="entry name" value="AB_hydrolase_sf"/>
</dbReference>
<accession>A0A4U1B7D4</accession>
<dbReference type="Proteomes" id="UP000307999">
    <property type="component" value="Unassembled WGS sequence"/>
</dbReference>
<dbReference type="GO" id="GO:0016020">
    <property type="term" value="C:membrane"/>
    <property type="evidence" value="ECO:0007669"/>
    <property type="project" value="TreeGrafter"/>
</dbReference>
<dbReference type="Gene3D" id="3.40.50.1820">
    <property type="entry name" value="alpha/beta hydrolase"/>
    <property type="match status" value="1"/>
</dbReference>
<dbReference type="RefSeq" id="WP_136734936.1">
    <property type="nucleotide sequence ID" value="NZ_SWDB01000009.1"/>
</dbReference>
<dbReference type="EMBL" id="SWDB01000009">
    <property type="protein sequence ID" value="TKB46360.1"/>
    <property type="molecule type" value="Genomic_DNA"/>
</dbReference>
<feature type="domain" description="Serine aminopeptidase S33" evidence="1">
    <location>
        <begin position="33"/>
        <end position="158"/>
    </location>
</feature>
<sequence length="291" mass="33387">MTSPKSSQSTFHPLPDNASFQFYSGKGEDLHFYHANGFSSATYQPFIKALTQSFNVSALDSRAAWPDIGKPPKSRSWQIYGEDLIAFIETHYDAPIIAVGHSLGASSTIYAANMRPDLFKALVLIEPAMVKRSVATAIKWMPDALLKYIDPVKTTLKKQDRWACRQSYREYCQQRRSFQRFHPQSFDAFVEHSVIDDGNEVTLRFPKAWEAHNFSRPPYMLKEISRISVPTVAIRGKPNLFFSEEIWQQWQKCQPDALFLEDLQHGHLLPLENPESCYRIIVKGLELLNLD</sequence>
<dbReference type="GO" id="GO:0016787">
    <property type="term" value="F:hydrolase activity"/>
    <property type="evidence" value="ECO:0007669"/>
    <property type="project" value="UniProtKB-KW"/>
</dbReference>
<dbReference type="InterPro" id="IPR029058">
    <property type="entry name" value="AB_hydrolase_fold"/>
</dbReference>
<dbReference type="PANTHER" id="PTHR43798:SF33">
    <property type="entry name" value="HYDROLASE, PUTATIVE (AFU_ORTHOLOGUE AFUA_2G14860)-RELATED"/>
    <property type="match status" value="1"/>
</dbReference>
<gene>
    <name evidence="2" type="ORF">E8M12_04720</name>
</gene>
<evidence type="ECO:0000259" key="1">
    <source>
        <dbReference type="Pfam" id="PF12146"/>
    </source>
</evidence>
<organism evidence="2 3">
    <name type="scientific">Thalassotalea mangrovi</name>
    <dbReference type="NCBI Taxonomy" id="2572245"/>
    <lineage>
        <taxon>Bacteria</taxon>
        <taxon>Pseudomonadati</taxon>
        <taxon>Pseudomonadota</taxon>
        <taxon>Gammaproteobacteria</taxon>
        <taxon>Alteromonadales</taxon>
        <taxon>Colwelliaceae</taxon>
        <taxon>Thalassotalea</taxon>
    </lineage>
</organism>
<keyword evidence="3" id="KW-1185">Reference proteome</keyword>
<evidence type="ECO:0000313" key="2">
    <source>
        <dbReference type="EMBL" id="TKB46360.1"/>
    </source>
</evidence>
<protein>
    <submittedName>
        <fullName evidence="2">Alpha/beta hydrolase</fullName>
    </submittedName>
</protein>
<dbReference type="PANTHER" id="PTHR43798">
    <property type="entry name" value="MONOACYLGLYCEROL LIPASE"/>
    <property type="match status" value="1"/>
</dbReference>
<dbReference type="SUPFAM" id="SSF53474">
    <property type="entry name" value="alpha/beta-Hydrolases"/>
    <property type="match status" value="1"/>
</dbReference>
<name>A0A4U1B7D4_9GAMM</name>